<evidence type="ECO:0000256" key="4">
    <source>
        <dbReference type="ARBA" id="ARBA00022755"/>
    </source>
</evidence>
<evidence type="ECO:0000256" key="7">
    <source>
        <dbReference type="HAMAP-Rule" id="MF_00011"/>
    </source>
</evidence>
<sequence>MTDSKTRAPRFVSIIGLGFGDCGKGLFTDFLTRNWNADTIVRFNGGAQAGHNVVLPDGRHHTFSQFGAGTFVSGVETVLASPVLVHPGGLLVEAEFLKRKGVNDALERLNIDSRCRIVTPFHQAAGRLRELLRKENRHGTCGVGIGETVRYFLAHPDSTLYYNDLNFLNNSLEKAEEIRIKLLSEFSEVESKNEEAVRIELRILQDSGLAKDWLHSISPLTRKIKPSDEERIRKKLHSSQRTVFEGAQGILLDEYFGFHPHTTWSSTHANALDRLSEEWELPESISHFGVLRTYTTRHGEGPLPTYDPDLRFSEIHNLSEGWQGEFRFGHPDEVLIRYALSCAGNIKGLLVSHLDVFSKGNSLRWNRAYESDRMGREFSFLRMEEGDPSKIVAISHERSGDLQKQMQRTEFLRQAIPVYEKNPILSDSDFLERLKNATDLPVLFGSYGNTYETIKPMGELESVSRP</sequence>
<dbReference type="Gene3D" id="3.40.440.10">
    <property type="entry name" value="Adenylosuccinate Synthetase, subunit A, domain 1"/>
    <property type="match status" value="1"/>
</dbReference>
<keyword evidence="6 7" id="KW-0342">GTP-binding</keyword>
<feature type="binding site" evidence="7">
    <location>
        <begin position="446"/>
        <end position="448"/>
    </location>
    <ligand>
        <name>GTP</name>
        <dbReference type="ChEBI" id="CHEBI:37565"/>
    </ligand>
</feature>
<dbReference type="Gene3D" id="1.10.300.10">
    <property type="entry name" value="Adenylosuccinate Synthetase, subunit A, domain 2"/>
    <property type="match status" value="1"/>
</dbReference>
<evidence type="ECO:0000256" key="1">
    <source>
        <dbReference type="ARBA" id="ARBA00022598"/>
    </source>
</evidence>
<dbReference type="EMBL" id="JBHILJ010000004">
    <property type="protein sequence ID" value="MFB5736744.1"/>
    <property type="molecule type" value="Genomic_DNA"/>
</dbReference>
<evidence type="ECO:0000256" key="6">
    <source>
        <dbReference type="ARBA" id="ARBA00023134"/>
    </source>
</evidence>
<evidence type="ECO:0000256" key="5">
    <source>
        <dbReference type="ARBA" id="ARBA00022842"/>
    </source>
</evidence>
<feature type="active site" description="Proton acceptor" evidence="7">
    <location>
        <position position="21"/>
    </location>
</feature>
<feature type="binding site" evidence="7">
    <location>
        <position position="50"/>
    </location>
    <ligand>
        <name>Mg(2+)</name>
        <dbReference type="ChEBI" id="CHEBI:18420"/>
    </ligand>
</feature>
<comment type="caution">
    <text evidence="9">The sequence shown here is derived from an EMBL/GenBank/DDBJ whole genome shotgun (WGS) entry which is preliminary data.</text>
</comment>
<feature type="coiled-coil region" evidence="8">
    <location>
        <begin position="165"/>
        <end position="192"/>
    </location>
</feature>
<dbReference type="InterPro" id="IPR042110">
    <property type="entry name" value="Adenylosuccinate_synth_dom2"/>
</dbReference>
<comment type="subunit">
    <text evidence="7">Homodimer.</text>
</comment>
<reference evidence="9 10" key="1">
    <citation type="submission" date="2024-09" db="EMBL/GenBank/DDBJ databases">
        <title>Taxonomic and Genotyping Characterization of Leptospira Strains isolated from Multiple Sources in Colombia highlights the importance of intermediate species.</title>
        <authorList>
            <person name="Torres Higuera L."/>
            <person name="Rojas Tapias D."/>
            <person name="Jimenez Velasquez S."/>
            <person name="Renjifo Ibanez C."/>
        </authorList>
    </citation>
    <scope>NUCLEOTIDE SEQUENCE [LARGE SCALE GENOMIC DNA]</scope>
    <source>
        <strain evidence="9 10">Lep080</strain>
    </source>
</reference>
<dbReference type="EC" id="6.3.4.4" evidence="7"/>
<dbReference type="InterPro" id="IPR042111">
    <property type="entry name" value="Adenylosuccinate_synth_dom3"/>
</dbReference>
<dbReference type="PANTHER" id="PTHR11846">
    <property type="entry name" value="ADENYLOSUCCINATE SYNTHETASE"/>
    <property type="match status" value="1"/>
</dbReference>
<evidence type="ECO:0000313" key="10">
    <source>
        <dbReference type="Proteomes" id="UP001580391"/>
    </source>
</evidence>
<comment type="similarity">
    <text evidence="7">Belongs to the adenylosuccinate synthetase family.</text>
</comment>
<keyword evidence="3 7" id="KW-0547">Nucleotide-binding</keyword>
<keyword evidence="5 7" id="KW-0460">Magnesium</keyword>
<dbReference type="GO" id="GO:0004019">
    <property type="term" value="F:adenylosuccinate synthase activity"/>
    <property type="evidence" value="ECO:0007669"/>
    <property type="project" value="UniProtKB-EC"/>
</dbReference>
<gene>
    <name evidence="7" type="primary">purA</name>
    <name evidence="9" type="ORF">ACE5IX_09510</name>
</gene>
<feature type="binding site" description="in other chain" evidence="7">
    <location>
        <position position="263"/>
    </location>
    <ligand>
        <name>IMP</name>
        <dbReference type="ChEBI" id="CHEBI:58053"/>
        <note>ligand shared between dimeric partners</note>
    </ligand>
</feature>
<dbReference type="Gene3D" id="3.90.170.10">
    <property type="entry name" value="Adenylosuccinate Synthetase, subunit A, domain 3"/>
    <property type="match status" value="1"/>
</dbReference>
<comment type="cofactor">
    <cofactor evidence="7">
        <name>Mg(2+)</name>
        <dbReference type="ChEBI" id="CHEBI:18420"/>
    </cofactor>
    <text evidence="7">Binds 1 Mg(2+) ion per subunit.</text>
</comment>
<keyword evidence="7" id="KW-0963">Cytoplasm</keyword>
<feature type="binding site" evidence="7">
    <location>
        <begin position="50"/>
        <end position="52"/>
    </location>
    <ligand>
        <name>GTP</name>
        <dbReference type="ChEBI" id="CHEBI:37565"/>
    </ligand>
</feature>
<dbReference type="InterPro" id="IPR027417">
    <property type="entry name" value="P-loop_NTPase"/>
</dbReference>
<dbReference type="PANTHER" id="PTHR11846:SF0">
    <property type="entry name" value="ADENYLOSUCCINATE SYNTHETASE"/>
    <property type="match status" value="1"/>
</dbReference>
<dbReference type="InterPro" id="IPR001114">
    <property type="entry name" value="Adenylosuccinate_synthetase"/>
</dbReference>
<comment type="subcellular location">
    <subcellularLocation>
        <location evidence="7">Cytoplasm</location>
    </subcellularLocation>
</comment>
<name>A0ABV5BNU8_9LEPT</name>
<keyword evidence="8" id="KW-0175">Coiled coil</keyword>
<accession>A0ABV5BNU8</accession>
<keyword evidence="1 7" id="KW-0436">Ligase</keyword>
<dbReference type="Proteomes" id="UP001580391">
    <property type="component" value="Unassembled WGS sequence"/>
</dbReference>
<dbReference type="SUPFAM" id="SSF52540">
    <property type="entry name" value="P-loop containing nucleoside triphosphate hydrolases"/>
    <property type="match status" value="1"/>
</dbReference>
<feature type="active site" description="Proton donor" evidence="7">
    <location>
        <position position="51"/>
    </location>
</feature>
<evidence type="ECO:0000313" key="9">
    <source>
        <dbReference type="EMBL" id="MFB5736744.1"/>
    </source>
</evidence>
<dbReference type="InterPro" id="IPR042109">
    <property type="entry name" value="Adenylosuccinate_synth_dom1"/>
</dbReference>
<dbReference type="HAMAP" id="MF_00011">
    <property type="entry name" value="Adenylosucc_synth"/>
    <property type="match status" value="1"/>
</dbReference>
<comment type="pathway">
    <text evidence="7">Purine metabolism; AMP biosynthesis via de novo pathway; AMP from IMP: step 1/2.</text>
</comment>
<protein>
    <recommendedName>
        <fullName evidence="7">Adenylosuccinate synthetase</fullName>
        <shortName evidence="7">AMPSase</shortName>
        <shortName evidence="7">AdSS</shortName>
        <ecNumber evidence="7">6.3.4.4</ecNumber>
    </recommendedName>
    <alternativeName>
        <fullName evidence="7">IMP--aspartate ligase</fullName>
    </alternativeName>
</protein>
<feature type="binding site" description="in other chain" evidence="7">
    <location>
        <position position="248"/>
    </location>
    <ligand>
        <name>IMP</name>
        <dbReference type="ChEBI" id="CHEBI:58053"/>
        <note>ligand shared between dimeric partners</note>
    </ligand>
</feature>
<dbReference type="Pfam" id="PF00709">
    <property type="entry name" value="Adenylsucc_synt"/>
    <property type="match status" value="1"/>
</dbReference>
<keyword evidence="2 7" id="KW-0479">Metal-binding</keyword>
<feature type="binding site" evidence="7">
    <location>
        <position position="21"/>
    </location>
    <ligand>
        <name>Mg(2+)</name>
        <dbReference type="ChEBI" id="CHEBI:18420"/>
    </ligand>
</feature>
<feature type="binding site" evidence="7">
    <location>
        <begin position="353"/>
        <end position="355"/>
    </location>
    <ligand>
        <name>GTP</name>
        <dbReference type="ChEBI" id="CHEBI:37565"/>
    </ligand>
</feature>
<keyword evidence="10" id="KW-1185">Reference proteome</keyword>
<evidence type="ECO:0000256" key="8">
    <source>
        <dbReference type="SAM" id="Coils"/>
    </source>
</evidence>
<comment type="caution">
    <text evidence="7">Lacks conserved residue(s) required for the propagation of feature annotation.</text>
</comment>
<dbReference type="RefSeq" id="WP_210414439.1">
    <property type="nucleotide sequence ID" value="NZ_JBHILI010000005.1"/>
</dbReference>
<comment type="function">
    <text evidence="7">Plays an important role in the de novo pathway of purine nucleotide biosynthesis. Catalyzes the first committed step in the biosynthesis of AMP from IMP.</text>
</comment>
<comment type="catalytic activity">
    <reaction evidence="7">
        <text>IMP + L-aspartate + GTP = N(6)-(1,2-dicarboxyethyl)-AMP + GDP + phosphate + 2 H(+)</text>
        <dbReference type="Rhea" id="RHEA:15753"/>
        <dbReference type="ChEBI" id="CHEBI:15378"/>
        <dbReference type="ChEBI" id="CHEBI:29991"/>
        <dbReference type="ChEBI" id="CHEBI:37565"/>
        <dbReference type="ChEBI" id="CHEBI:43474"/>
        <dbReference type="ChEBI" id="CHEBI:57567"/>
        <dbReference type="ChEBI" id="CHEBI:58053"/>
        <dbReference type="ChEBI" id="CHEBI:58189"/>
        <dbReference type="EC" id="6.3.4.4"/>
    </reaction>
</comment>
<organism evidence="9 10">
    <name type="scientific">Leptospira wolffii</name>
    <dbReference type="NCBI Taxonomy" id="409998"/>
    <lineage>
        <taxon>Bacteria</taxon>
        <taxon>Pseudomonadati</taxon>
        <taxon>Spirochaetota</taxon>
        <taxon>Spirochaetia</taxon>
        <taxon>Leptospirales</taxon>
        <taxon>Leptospiraceae</taxon>
        <taxon>Leptospira</taxon>
    </lineage>
</organism>
<proteinExistence type="inferred from homology"/>
<keyword evidence="4 7" id="KW-0658">Purine biosynthesis</keyword>
<dbReference type="SMART" id="SM00788">
    <property type="entry name" value="Adenylsucc_synt"/>
    <property type="match status" value="1"/>
</dbReference>
<evidence type="ECO:0000256" key="2">
    <source>
        <dbReference type="ARBA" id="ARBA00022723"/>
    </source>
</evidence>
<evidence type="ECO:0000256" key="3">
    <source>
        <dbReference type="ARBA" id="ARBA00022741"/>
    </source>
</evidence>